<organism evidence="2 3">
    <name type="scientific">Kushneria phosphatilytica</name>
    <dbReference type="NCBI Taxonomy" id="657387"/>
    <lineage>
        <taxon>Bacteria</taxon>
        <taxon>Pseudomonadati</taxon>
        <taxon>Pseudomonadota</taxon>
        <taxon>Gammaproteobacteria</taxon>
        <taxon>Oceanospirillales</taxon>
        <taxon>Halomonadaceae</taxon>
        <taxon>Kushneria</taxon>
    </lineage>
</organism>
<keyword evidence="1" id="KW-0732">Signal</keyword>
<sequence length="197" mass="21300">MGMKGQRTAAGLIAAAMTMTPMGVAVAQQTQNDTGDPSADAVHPVIKHYGGVIPRSDDNTNQPDPDKTYHVIFDVFHGGDDTSKLNPQLDRLARAVNVFAAHGVDPEHLDFVAILHGGSTRSVMTEKAYQQRFGVENPDTDIIAALEKAGVQVEVCGQALSRRNISEEMVNQQVDVTPSSLVTLAMYGQKGYAYERF</sequence>
<dbReference type="InterPro" id="IPR027396">
    <property type="entry name" value="DsrEFH-like"/>
</dbReference>
<feature type="signal peptide" evidence="1">
    <location>
        <begin position="1"/>
        <end position="27"/>
    </location>
</feature>
<dbReference type="RefSeq" id="WP_084388128.1">
    <property type="nucleotide sequence ID" value="NZ_CP043420.1"/>
</dbReference>
<evidence type="ECO:0000313" key="2">
    <source>
        <dbReference type="EMBL" id="QEL11600.1"/>
    </source>
</evidence>
<keyword evidence="3" id="KW-1185">Reference proteome</keyword>
<evidence type="ECO:0000313" key="3">
    <source>
        <dbReference type="Proteomes" id="UP000322553"/>
    </source>
</evidence>
<dbReference type="InterPro" id="IPR003787">
    <property type="entry name" value="Sulphur_relay_DsrE/F-like"/>
</dbReference>
<feature type="chain" id="PRO_5022723553" evidence="1">
    <location>
        <begin position="28"/>
        <end position="197"/>
    </location>
</feature>
<dbReference type="PANTHER" id="PTHR37691">
    <property type="entry name" value="BLR3518 PROTEIN"/>
    <property type="match status" value="1"/>
</dbReference>
<dbReference type="SUPFAM" id="SSF75169">
    <property type="entry name" value="DsrEFH-like"/>
    <property type="match status" value="1"/>
</dbReference>
<dbReference type="OrthoDB" id="7206705at2"/>
<dbReference type="AlphaFoldDB" id="A0A5C0ZY52"/>
<protein>
    <submittedName>
        <fullName evidence="2">DsrE family protein</fullName>
    </submittedName>
</protein>
<reference evidence="2 3" key="1">
    <citation type="submission" date="2019-08" db="EMBL/GenBank/DDBJ databases">
        <title>Complete genome sequence of Kushneria sp. YCWA18, a halophilic phosphate-solubilizing bacterium isolated from Daqiao saltern in China.</title>
        <authorList>
            <person name="Du G.-X."/>
            <person name="Qu L.-Y."/>
        </authorList>
    </citation>
    <scope>NUCLEOTIDE SEQUENCE [LARGE SCALE GENOMIC DNA]</scope>
    <source>
        <strain evidence="2 3">YCWA18</strain>
    </source>
</reference>
<dbReference type="Gene3D" id="3.40.1260.10">
    <property type="entry name" value="DsrEFH-like"/>
    <property type="match status" value="1"/>
</dbReference>
<dbReference type="Pfam" id="PF02635">
    <property type="entry name" value="DsrE"/>
    <property type="match status" value="1"/>
</dbReference>
<name>A0A5C0ZY52_9GAMM</name>
<accession>A0A5C0ZY52</accession>
<evidence type="ECO:0000256" key="1">
    <source>
        <dbReference type="SAM" id="SignalP"/>
    </source>
</evidence>
<gene>
    <name evidence="2" type="ORF">FY550_10980</name>
</gene>
<dbReference type="EMBL" id="CP043420">
    <property type="protein sequence ID" value="QEL11600.1"/>
    <property type="molecule type" value="Genomic_DNA"/>
</dbReference>
<dbReference type="KEGG" id="kuy:FY550_10980"/>
<proteinExistence type="predicted"/>
<dbReference type="Proteomes" id="UP000322553">
    <property type="component" value="Chromosome"/>
</dbReference>
<dbReference type="PANTHER" id="PTHR37691:SF1">
    <property type="entry name" value="BLR3518 PROTEIN"/>
    <property type="match status" value="1"/>
</dbReference>